<protein>
    <submittedName>
        <fullName evidence="2">Rod shape-determining protein MreD</fullName>
    </submittedName>
</protein>
<evidence type="ECO:0000313" key="3">
    <source>
        <dbReference type="Proteomes" id="UP000647133"/>
    </source>
</evidence>
<accession>A0ABR9AI69</accession>
<evidence type="ECO:0000256" key="1">
    <source>
        <dbReference type="SAM" id="Phobius"/>
    </source>
</evidence>
<feature type="transmembrane region" description="Helical" evidence="1">
    <location>
        <begin position="145"/>
        <end position="167"/>
    </location>
</feature>
<comment type="caution">
    <text evidence="2">The sequence shown here is derived from an EMBL/GenBank/DDBJ whole genome shotgun (WGS) entry which is preliminary data.</text>
</comment>
<dbReference type="Proteomes" id="UP000647133">
    <property type="component" value="Unassembled WGS sequence"/>
</dbReference>
<sequence length="173" mass="19601">MNSKNIISSVGAIVLYFLIQILVLKNLVLFGMAFCFLYIIYLLLLPIEIKTIPLMLIAFILGFAIDIFYDSMGLHTASAVVLAFLRKPWLQVITPTGGYDSNTPPSLLNMGIGWFLMYSLPLILIHQLTFFFIDNIATSLYIPMIYRTLSSTAFTFIIGVIVQVLFYKKRRGI</sequence>
<reference evidence="2 3" key="1">
    <citation type="submission" date="2020-09" db="EMBL/GenBank/DDBJ databases">
        <title>Echinicola sp. CAU 1574 isolated from sand of Sido Beach.</title>
        <authorList>
            <person name="Kim W."/>
        </authorList>
    </citation>
    <scope>NUCLEOTIDE SEQUENCE [LARGE SCALE GENOMIC DNA]</scope>
    <source>
        <strain evidence="2 3">CAU 1574</strain>
    </source>
</reference>
<evidence type="ECO:0000313" key="2">
    <source>
        <dbReference type="EMBL" id="MBD8488535.1"/>
    </source>
</evidence>
<dbReference type="RefSeq" id="WP_192009401.1">
    <property type="nucleotide sequence ID" value="NZ_JACYTQ010000002.1"/>
</dbReference>
<feature type="transmembrane region" description="Helical" evidence="1">
    <location>
        <begin position="6"/>
        <end position="23"/>
    </location>
</feature>
<gene>
    <name evidence="2" type="ORF">IFO69_07260</name>
</gene>
<keyword evidence="1" id="KW-0472">Membrane</keyword>
<keyword evidence="3" id="KW-1185">Reference proteome</keyword>
<dbReference type="EMBL" id="JACYTQ010000002">
    <property type="protein sequence ID" value="MBD8488535.1"/>
    <property type="molecule type" value="Genomic_DNA"/>
</dbReference>
<name>A0ABR9AI69_9BACT</name>
<feature type="transmembrane region" description="Helical" evidence="1">
    <location>
        <begin position="28"/>
        <end position="45"/>
    </location>
</feature>
<organism evidence="2 3">
    <name type="scientific">Echinicola arenosa</name>
    <dbReference type="NCBI Taxonomy" id="2774144"/>
    <lineage>
        <taxon>Bacteria</taxon>
        <taxon>Pseudomonadati</taxon>
        <taxon>Bacteroidota</taxon>
        <taxon>Cytophagia</taxon>
        <taxon>Cytophagales</taxon>
        <taxon>Cyclobacteriaceae</taxon>
        <taxon>Echinicola</taxon>
    </lineage>
</organism>
<keyword evidence="1" id="KW-0812">Transmembrane</keyword>
<feature type="transmembrane region" description="Helical" evidence="1">
    <location>
        <begin position="112"/>
        <end position="133"/>
    </location>
</feature>
<feature type="transmembrane region" description="Helical" evidence="1">
    <location>
        <begin position="51"/>
        <end position="69"/>
    </location>
</feature>
<proteinExistence type="predicted"/>
<keyword evidence="1" id="KW-1133">Transmembrane helix</keyword>